<feature type="domain" description="Mur ligase central" evidence="17">
    <location>
        <begin position="115"/>
        <end position="319"/>
    </location>
</feature>
<feature type="binding site" evidence="13">
    <location>
        <begin position="159"/>
        <end position="160"/>
    </location>
    <ligand>
        <name>UDP-N-acetyl-alpha-D-muramoyl-L-alanyl-D-glutamate</name>
        <dbReference type="ChEBI" id="CHEBI:83900"/>
    </ligand>
</feature>
<feature type="binding site" evidence="13">
    <location>
        <position position="467"/>
    </location>
    <ligand>
        <name>meso-2,6-diaminopimelate</name>
        <dbReference type="ChEBI" id="CHEBI:57791"/>
    </ligand>
</feature>
<evidence type="ECO:0000256" key="6">
    <source>
        <dbReference type="ARBA" id="ARBA00023316"/>
    </source>
</evidence>
<dbReference type="UniPathway" id="UPA00219"/>
<evidence type="ECO:0000256" key="14">
    <source>
        <dbReference type="RuleBase" id="RU004135"/>
    </source>
</evidence>
<dbReference type="InterPro" id="IPR036615">
    <property type="entry name" value="Mur_ligase_C_dom_sf"/>
</dbReference>
<evidence type="ECO:0000256" key="5">
    <source>
        <dbReference type="ARBA" id="ARBA00023306"/>
    </source>
</evidence>
<dbReference type="HAMAP" id="MF_00208">
    <property type="entry name" value="MurE"/>
    <property type="match status" value="1"/>
</dbReference>
<dbReference type="EC" id="6.3.2.13" evidence="8 13"/>
<evidence type="ECO:0000256" key="9">
    <source>
        <dbReference type="ARBA" id="ARBA00072883"/>
    </source>
</evidence>
<feature type="domain" description="Mur ligase N-terminal catalytic" evidence="15">
    <location>
        <begin position="27"/>
        <end position="102"/>
    </location>
</feature>
<keyword evidence="13" id="KW-0547">Nucleotide-binding</keyword>
<keyword evidence="19" id="KW-1185">Reference proteome</keyword>
<dbReference type="InterPro" id="IPR036565">
    <property type="entry name" value="Mur-like_cat_sf"/>
</dbReference>
<dbReference type="InterPro" id="IPR000713">
    <property type="entry name" value="Mur_ligase_N"/>
</dbReference>
<dbReference type="InterPro" id="IPR013221">
    <property type="entry name" value="Mur_ligase_cen"/>
</dbReference>
<feature type="binding site" evidence="13">
    <location>
        <position position="34"/>
    </location>
    <ligand>
        <name>UDP-N-acetyl-alpha-D-muramoyl-L-alanyl-D-glutamate</name>
        <dbReference type="ChEBI" id="CHEBI:83900"/>
    </ligand>
</feature>
<dbReference type="SUPFAM" id="SSF63418">
    <property type="entry name" value="MurE/MurF N-terminal domain"/>
    <property type="match status" value="1"/>
</dbReference>
<comment type="caution">
    <text evidence="13">Lacks conserved residue(s) required for the propagation of feature annotation.</text>
</comment>
<dbReference type="FunFam" id="3.90.190.20:FF:000006">
    <property type="entry name" value="UDP-N-acetylmuramoyl-L-alanyl-D-glutamate--2,6-diaminopimelate ligase"/>
    <property type="match status" value="1"/>
</dbReference>
<sequence>MAALKPPQNDCSLAWLLERELPEDARVSGITLDSRSVRPGDLFLALAGEVHDGRTFIEQAVASGAAAVVAEAPVAGFVDALPVPLVEIPDLAHEAGAIAARFHGDPTRTMRVVGVTGTNGKTTTSRLVAQLQRAVGHPCGVIGTLGASLDDSVASAVNTTPDPVGLQACFADWQGQGVNDVAMEVSSHALVQGRVNAVHFDTAVYTNLSRDHLDYHGNMESYARAKLRLFAVDGLRHALVNLDDPYAPIVVAAASRPGCQVLTYSAAGSADADIRIDNLAFSAAGATGHLVSPWGEGVFCSPLPGVFNVANLMAAIACAVLAGTPLERVLQQLPALHSVPGRLQSVANDCGLQVLVDYAHTPDALEHVLRALRPNVQGRLITVVGCGGDRDRGKRPVMGRLACELSDEVVITSDNPRSENPEAIIDDIVAGCTGHFQRQADRALAIEQAIALAEQGDCVLIAGKGHEDYQIIEGQRLHFSDVEEAERALARRATS</sequence>
<dbReference type="GO" id="GO:0005524">
    <property type="term" value="F:ATP binding"/>
    <property type="evidence" value="ECO:0007669"/>
    <property type="project" value="UniProtKB-UniRule"/>
</dbReference>
<dbReference type="SUPFAM" id="SSF53623">
    <property type="entry name" value="MurD-like peptide ligases, catalytic domain"/>
    <property type="match status" value="1"/>
</dbReference>
<dbReference type="GO" id="GO:0051301">
    <property type="term" value="P:cell division"/>
    <property type="evidence" value="ECO:0007669"/>
    <property type="project" value="UniProtKB-KW"/>
</dbReference>
<keyword evidence="13" id="KW-0067">ATP-binding</keyword>
<gene>
    <name evidence="13" type="primary">murE</name>
    <name evidence="18" type="ORF">FV139_02220</name>
</gene>
<keyword evidence="6 13" id="KW-0961">Cell wall biogenesis/degradation</keyword>
<dbReference type="Pfam" id="PF02875">
    <property type="entry name" value="Mur_ligase_C"/>
    <property type="match status" value="1"/>
</dbReference>
<evidence type="ECO:0000259" key="16">
    <source>
        <dbReference type="Pfam" id="PF02875"/>
    </source>
</evidence>
<evidence type="ECO:0000256" key="13">
    <source>
        <dbReference type="HAMAP-Rule" id="MF_00208"/>
    </source>
</evidence>
<feature type="binding site" evidence="13">
    <location>
        <position position="192"/>
    </location>
    <ligand>
        <name>UDP-N-acetyl-alpha-D-muramoyl-L-alanyl-D-glutamate</name>
        <dbReference type="ChEBI" id="CHEBI:83900"/>
    </ligand>
</feature>
<keyword evidence="2 13" id="KW-0132">Cell division</keyword>
<feature type="binding site" evidence="13">
    <location>
        <begin position="117"/>
        <end position="123"/>
    </location>
    <ligand>
        <name>ATP</name>
        <dbReference type="ChEBI" id="CHEBI:30616"/>
    </ligand>
</feature>
<feature type="binding site" evidence="13">
    <location>
        <position position="194"/>
    </location>
    <ligand>
        <name>UDP-N-acetyl-alpha-D-muramoyl-L-alanyl-D-glutamate</name>
        <dbReference type="ChEBI" id="CHEBI:83900"/>
    </ligand>
</feature>
<dbReference type="Pfam" id="PF08245">
    <property type="entry name" value="Mur_ligase_M"/>
    <property type="match status" value="1"/>
</dbReference>
<feature type="modified residue" description="N6-carboxylysine" evidence="13">
    <location>
        <position position="226"/>
    </location>
</feature>
<keyword evidence="5 13" id="KW-0131">Cell cycle</keyword>
<feature type="binding site" evidence="13">
    <location>
        <position position="158"/>
    </location>
    <ligand>
        <name>UDP-N-acetyl-alpha-D-muramoyl-L-alanyl-D-glutamate</name>
        <dbReference type="ChEBI" id="CHEBI:83900"/>
    </ligand>
</feature>
<comment type="catalytic activity">
    <reaction evidence="7 13">
        <text>UDP-N-acetyl-alpha-D-muramoyl-L-alanyl-D-glutamate + meso-2,6-diaminopimelate + ATP = UDP-N-acetyl-alpha-D-muramoyl-L-alanyl-gamma-D-glutamyl-meso-2,6-diaminopimelate + ADP + phosphate + H(+)</text>
        <dbReference type="Rhea" id="RHEA:23676"/>
        <dbReference type="ChEBI" id="CHEBI:15378"/>
        <dbReference type="ChEBI" id="CHEBI:30616"/>
        <dbReference type="ChEBI" id="CHEBI:43474"/>
        <dbReference type="ChEBI" id="CHEBI:57791"/>
        <dbReference type="ChEBI" id="CHEBI:83900"/>
        <dbReference type="ChEBI" id="CHEBI:83905"/>
        <dbReference type="ChEBI" id="CHEBI:456216"/>
        <dbReference type="EC" id="6.3.2.13"/>
    </reaction>
</comment>
<dbReference type="Gene3D" id="3.90.190.20">
    <property type="entry name" value="Mur ligase, C-terminal domain"/>
    <property type="match status" value="1"/>
</dbReference>
<feature type="binding site" evidence="13">
    <location>
        <begin position="414"/>
        <end position="417"/>
    </location>
    <ligand>
        <name>meso-2,6-diaminopimelate</name>
        <dbReference type="ChEBI" id="CHEBI:57791"/>
    </ligand>
</feature>
<comment type="subcellular location">
    <subcellularLocation>
        <location evidence="13 14">Cytoplasm</location>
    </subcellularLocation>
</comment>
<comment type="function">
    <text evidence="13">Catalyzes the addition of meso-diaminopimelic acid to the nucleotide precursor UDP-N-acetylmuramoyl-L-alanyl-D-glutamate (UMAG) in the biosynthesis of bacterial cell-wall peptidoglycan.</text>
</comment>
<evidence type="ECO:0000256" key="1">
    <source>
        <dbReference type="ARBA" id="ARBA00005898"/>
    </source>
</evidence>
<dbReference type="EMBL" id="VRZA01000001">
    <property type="protein sequence ID" value="TXS96777.1"/>
    <property type="molecule type" value="Genomic_DNA"/>
</dbReference>
<evidence type="ECO:0000259" key="17">
    <source>
        <dbReference type="Pfam" id="PF08245"/>
    </source>
</evidence>
<dbReference type="NCBIfam" id="NF001124">
    <property type="entry name" value="PRK00139.1-2"/>
    <property type="match status" value="1"/>
</dbReference>
<keyword evidence="13" id="KW-0460">Magnesium</keyword>
<comment type="pathway">
    <text evidence="13 14">Cell wall biogenesis; peptidoglycan biosynthesis.</text>
</comment>
<dbReference type="GO" id="GO:0071555">
    <property type="term" value="P:cell wall organization"/>
    <property type="evidence" value="ECO:0007669"/>
    <property type="project" value="UniProtKB-KW"/>
</dbReference>
<evidence type="ECO:0000256" key="3">
    <source>
        <dbReference type="ARBA" id="ARBA00022960"/>
    </source>
</evidence>
<reference evidence="18 19" key="1">
    <citation type="submission" date="2019-08" db="EMBL/GenBank/DDBJ databases">
        <title>Parahaliea maris sp. nov., isolated from the surface seawater.</title>
        <authorList>
            <person name="Liu Y."/>
        </authorList>
    </citation>
    <scope>NUCLEOTIDE SEQUENCE [LARGE SCALE GENOMIC DNA]</scope>
    <source>
        <strain evidence="18 19">HSLHS9</strain>
    </source>
</reference>
<comment type="cofactor">
    <cofactor evidence="13">
        <name>Mg(2+)</name>
        <dbReference type="ChEBI" id="CHEBI:18420"/>
    </cofactor>
</comment>
<dbReference type="GO" id="GO:0005737">
    <property type="term" value="C:cytoplasm"/>
    <property type="evidence" value="ECO:0007669"/>
    <property type="project" value="UniProtKB-SubCell"/>
</dbReference>
<evidence type="ECO:0000256" key="4">
    <source>
        <dbReference type="ARBA" id="ARBA00022984"/>
    </source>
</evidence>
<evidence type="ECO:0000256" key="2">
    <source>
        <dbReference type="ARBA" id="ARBA00022618"/>
    </source>
</evidence>
<feature type="binding site" evidence="13">
    <location>
        <position position="186"/>
    </location>
    <ligand>
        <name>UDP-N-acetyl-alpha-D-muramoyl-L-alanyl-D-glutamate</name>
        <dbReference type="ChEBI" id="CHEBI:83900"/>
    </ligand>
</feature>
<name>A0A5C9AB51_9GAMM</name>
<keyword evidence="13" id="KW-0963">Cytoplasm</keyword>
<dbReference type="InterPro" id="IPR004101">
    <property type="entry name" value="Mur_ligase_C"/>
</dbReference>
<keyword evidence="3 13" id="KW-0133">Cell shape</keyword>
<feature type="short sequence motif" description="Meso-diaminopimelate recognition motif" evidence="13">
    <location>
        <begin position="414"/>
        <end position="417"/>
    </location>
</feature>
<organism evidence="18 19">
    <name type="scientific">Parahaliea maris</name>
    <dbReference type="NCBI Taxonomy" id="2716870"/>
    <lineage>
        <taxon>Bacteria</taxon>
        <taxon>Pseudomonadati</taxon>
        <taxon>Pseudomonadota</taxon>
        <taxon>Gammaproteobacteria</taxon>
        <taxon>Cellvibrionales</taxon>
        <taxon>Halieaceae</taxon>
        <taxon>Parahaliea</taxon>
    </lineage>
</organism>
<dbReference type="NCBIfam" id="TIGR01085">
    <property type="entry name" value="murE"/>
    <property type="match status" value="1"/>
</dbReference>
<dbReference type="InterPro" id="IPR005761">
    <property type="entry name" value="UDP-N-AcMur-Glu-dNH2Pim_ligase"/>
</dbReference>
<comment type="PTM">
    <text evidence="13">Carboxylation is probably crucial for Mg(2+) binding and, consequently, for the gamma-phosphate positioning of ATP.</text>
</comment>
<evidence type="ECO:0000256" key="7">
    <source>
        <dbReference type="ARBA" id="ARBA00050251"/>
    </source>
</evidence>
<dbReference type="AlphaFoldDB" id="A0A5C9AB51"/>
<evidence type="ECO:0000256" key="8">
    <source>
        <dbReference type="ARBA" id="ARBA00066633"/>
    </source>
</evidence>
<dbReference type="NCBIfam" id="NF001126">
    <property type="entry name" value="PRK00139.1-4"/>
    <property type="match status" value="1"/>
</dbReference>
<feature type="binding site" evidence="13">
    <location>
        <position position="463"/>
    </location>
    <ligand>
        <name>meso-2,6-diaminopimelate</name>
        <dbReference type="ChEBI" id="CHEBI:57791"/>
    </ligand>
</feature>
<dbReference type="Pfam" id="PF01225">
    <property type="entry name" value="Mur_ligase"/>
    <property type="match status" value="1"/>
</dbReference>
<evidence type="ECO:0000256" key="12">
    <source>
        <dbReference type="ARBA" id="ARBA00081560"/>
    </source>
</evidence>
<evidence type="ECO:0000256" key="10">
    <source>
        <dbReference type="ARBA" id="ARBA00075482"/>
    </source>
</evidence>
<evidence type="ECO:0000256" key="11">
    <source>
        <dbReference type="ARBA" id="ARBA00076158"/>
    </source>
</evidence>
<dbReference type="Gene3D" id="3.40.1390.10">
    <property type="entry name" value="MurE/MurF, N-terminal domain"/>
    <property type="match status" value="1"/>
</dbReference>
<feature type="binding site" evidence="13">
    <location>
        <position position="390"/>
    </location>
    <ligand>
        <name>meso-2,6-diaminopimelate</name>
        <dbReference type="ChEBI" id="CHEBI:57791"/>
    </ligand>
</feature>
<dbReference type="SUPFAM" id="SSF53244">
    <property type="entry name" value="MurD-like peptide ligases, peptide-binding domain"/>
    <property type="match status" value="1"/>
</dbReference>
<dbReference type="PANTHER" id="PTHR23135:SF4">
    <property type="entry name" value="UDP-N-ACETYLMURAMOYL-L-ALANYL-D-GLUTAMATE--2,6-DIAMINOPIMELATE LIGASE MURE HOMOLOG, CHLOROPLASTIC"/>
    <property type="match status" value="1"/>
</dbReference>
<keyword evidence="13 18" id="KW-0436">Ligase</keyword>
<dbReference type="GO" id="GO:0009252">
    <property type="term" value="P:peptidoglycan biosynthetic process"/>
    <property type="evidence" value="ECO:0007669"/>
    <property type="project" value="UniProtKB-UniRule"/>
</dbReference>
<dbReference type="Gene3D" id="3.40.1190.10">
    <property type="entry name" value="Mur-like, catalytic domain"/>
    <property type="match status" value="1"/>
</dbReference>
<protein>
    <recommendedName>
        <fullName evidence="9 13">UDP-N-acetylmuramoyl-L-alanyl-D-glutamate--2,6-diaminopimelate ligase</fullName>
        <ecNumber evidence="8 13">6.3.2.13</ecNumber>
    </recommendedName>
    <alternativeName>
        <fullName evidence="10 13">Meso-A2pm-adding enzyme</fullName>
    </alternativeName>
    <alternativeName>
        <fullName evidence="11 13">Meso-diaminopimelate-adding enzyme</fullName>
    </alternativeName>
    <alternativeName>
        <fullName evidence="12 13">UDP-MurNAc-L-Ala-D-Glu:meso-diaminopimelate ligase</fullName>
    </alternativeName>
    <alternativeName>
        <fullName evidence="13">UDP-MurNAc-tripeptide synthetase</fullName>
    </alternativeName>
    <alternativeName>
        <fullName evidence="13">UDP-N-acetylmuramyl-tripeptide synthetase</fullName>
    </alternativeName>
</protein>
<dbReference type="GO" id="GO:0000287">
    <property type="term" value="F:magnesium ion binding"/>
    <property type="evidence" value="ECO:0007669"/>
    <property type="project" value="UniProtKB-UniRule"/>
</dbReference>
<evidence type="ECO:0000313" key="18">
    <source>
        <dbReference type="EMBL" id="TXS96777.1"/>
    </source>
</evidence>
<dbReference type="InterPro" id="IPR035911">
    <property type="entry name" value="MurE/MurF_N"/>
</dbReference>
<dbReference type="GO" id="GO:0008765">
    <property type="term" value="F:UDP-N-acetylmuramoylalanyl-D-glutamate-2,6-diaminopimelate ligase activity"/>
    <property type="evidence" value="ECO:0007669"/>
    <property type="project" value="UniProtKB-UniRule"/>
</dbReference>
<comment type="similarity">
    <text evidence="1 13">Belongs to the MurCDEF family. MurE subfamily.</text>
</comment>
<evidence type="ECO:0000313" key="19">
    <source>
        <dbReference type="Proteomes" id="UP000321039"/>
    </source>
</evidence>
<dbReference type="GO" id="GO:0008360">
    <property type="term" value="P:regulation of cell shape"/>
    <property type="evidence" value="ECO:0007669"/>
    <property type="project" value="UniProtKB-KW"/>
</dbReference>
<feature type="domain" description="Mur ligase C-terminal" evidence="16">
    <location>
        <begin position="341"/>
        <end position="465"/>
    </location>
</feature>
<keyword evidence="4 13" id="KW-0573">Peptidoglycan synthesis</keyword>
<dbReference type="Proteomes" id="UP000321039">
    <property type="component" value="Unassembled WGS sequence"/>
</dbReference>
<proteinExistence type="inferred from homology"/>
<comment type="caution">
    <text evidence="18">The sequence shown here is derived from an EMBL/GenBank/DDBJ whole genome shotgun (WGS) entry which is preliminary data.</text>
</comment>
<evidence type="ECO:0000259" key="15">
    <source>
        <dbReference type="Pfam" id="PF01225"/>
    </source>
</evidence>
<feature type="binding site" evidence="13">
    <location>
        <position position="32"/>
    </location>
    <ligand>
        <name>UDP-N-acetyl-alpha-D-muramoyl-L-alanyl-D-glutamate</name>
        <dbReference type="ChEBI" id="CHEBI:83900"/>
    </ligand>
</feature>
<accession>A0A5C9AB51</accession>
<dbReference type="PANTHER" id="PTHR23135">
    <property type="entry name" value="MUR LIGASE FAMILY MEMBER"/>
    <property type="match status" value="1"/>
</dbReference>